<keyword evidence="8" id="KW-1185">Reference proteome</keyword>
<evidence type="ECO:0000313" key="8">
    <source>
        <dbReference type="Proteomes" id="UP000806211"/>
    </source>
</evidence>
<evidence type="ECO:0000256" key="1">
    <source>
        <dbReference type="ARBA" id="ARBA00004651"/>
    </source>
</evidence>
<dbReference type="Pfam" id="PF02653">
    <property type="entry name" value="BPD_transp_2"/>
    <property type="match status" value="1"/>
</dbReference>
<comment type="subcellular location">
    <subcellularLocation>
        <location evidence="1">Cell membrane</location>
        <topology evidence="1">Multi-pass membrane protein</topology>
    </subcellularLocation>
</comment>
<dbReference type="CDD" id="cd06580">
    <property type="entry name" value="TM_PBP1_transp_TpRbsC_like"/>
    <property type="match status" value="1"/>
</dbReference>
<dbReference type="InterPro" id="IPR001851">
    <property type="entry name" value="ABC_transp_permease"/>
</dbReference>
<proteinExistence type="predicted"/>
<dbReference type="Proteomes" id="UP000806211">
    <property type="component" value="Unassembled WGS sequence"/>
</dbReference>
<feature type="transmembrane region" description="Helical" evidence="6">
    <location>
        <begin position="255"/>
        <end position="275"/>
    </location>
</feature>
<keyword evidence="5 6" id="KW-0472">Membrane</keyword>
<evidence type="ECO:0000313" key="7">
    <source>
        <dbReference type="EMBL" id="MBE5057179.1"/>
    </source>
</evidence>
<evidence type="ECO:0000256" key="5">
    <source>
        <dbReference type="ARBA" id="ARBA00023136"/>
    </source>
</evidence>
<feature type="transmembrane region" description="Helical" evidence="6">
    <location>
        <begin position="296"/>
        <end position="317"/>
    </location>
</feature>
<keyword evidence="2" id="KW-1003">Cell membrane</keyword>
<evidence type="ECO:0000256" key="4">
    <source>
        <dbReference type="ARBA" id="ARBA00022989"/>
    </source>
</evidence>
<feature type="transmembrane region" description="Helical" evidence="6">
    <location>
        <begin position="207"/>
        <end position="225"/>
    </location>
</feature>
<dbReference type="PANTHER" id="PTHR47089:SF1">
    <property type="entry name" value="GUANOSINE ABC TRANSPORTER PERMEASE PROTEIN NUPP"/>
    <property type="match status" value="1"/>
</dbReference>
<reference evidence="7 8" key="1">
    <citation type="submission" date="2020-10" db="EMBL/GenBank/DDBJ databases">
        <title>ChiBAC.</title>
        <authorList>
            <person name="Zenner C."/>
            <person name="Hitch T.C.A."/>
            <person name="Clavel T."/>
        </authorList>
    </citation>
    <scope>NUCLEOTIDE SEQUENCE [LARGE SCALE GENOMIC DNA]</scope>
    <source>
        <strain evidence="7 8">DSM 107456</strain>
    </source>
</reference>
<feature type="transmembrane region" description="Helical" evidence="6">
    <location>
        <begin position="27"/>
        <end position="47"/>
    </location>
</feature>
<comment type="caution">
    <text evidence="7">The sequence shown here is derived from an EMBL/GenBank/DDBJ whole genome shotgun (WGS) entry which is preliminary data.</text>
</comment>
<sequence>MICMNFGGTQVRVERKKRTESPLFQKVLGIGIALLLVILVTGIIIALSGKSPIAAFQCMIKGAFGTKNSVAETLIKAVPLLLSGLGLTICYRTGLTSVGSEGQIIMGGLMATIVGVNLGGLPAPVVIPMAMIAGILGGGIWAGIAGLLKAKLGVSEVINTIMLNYVATYLVAYLVDGPIQEAAGHYPQSDLLGKNAWLPIILPGTRMHLGVILAAVSVVLVYMLLWKLPLGYQMRAVGNNPIAAKTNGINVARNMVLAMFLSGAFAGLAGSVEIMGIHHRLMNGFSSSYGFDSMAVALLGGLHPVGVTIAAIFFGALRTGANTMQRTLQVPVSLVNVIQGLVILFVLMQALLSRFTIRIIQRNAKEKGAKQHA</sequence>
<gene>
    <name evidence="7" type="ORF">INF37_14455</name>
</gene>
<evidence type="ECO:0000256" key="6">
    <source>
        <dbReference type="SAM" id="Phobius"/>
    </source>
</evidence>
<feature type="transmembrane region" description="Helical" evidence="6">
    <location>
        <begin position="337"/>
        <end position="357"/>
    </location>
</feature>
<feature type="transmembrane region" description="Helical" evidence="6">
    <location>
        <begin position="74"/>
        <end position="92"/>
    </location>
</feature>
<keyword evidence="4 6" id="KW-1133">Transmembrane helix</keyword>
<dbReference type="RefSeq" id="WP_101692220.1">
    <property type="nucleotide sequence ID" value="NZ_JADCKF010000016.1"/>
</dbReference>
<name>A0ABR9REU5_9FIRM</name>
<organism evidence="7 8">
    <name type="scientific">Pseudoflavonifractor gallinarum</name>
    <dbReference type="NCBI Taxonomy" id="2779352"/>
    <lineage>
        <taxon>Bacteria</taxon>
        <taxon>Bacillati</taxon>
        <taxon>Bacillota</taxon>
        <taxon>Clostridia</taxon>
        <taxon>Eubacteriales</taxon>
        <taxon>Oscillospiraceae</taxon>
        <taxon>Pseudoflavonifractor</taxon>
    </lineage>
</organism>
<feature type="transmembrane region" description="Helical" evidence="6">
    <location>
        <begin position="127"/>
        <end position="148"/>
    </location>
</feature>
<dbReference type="PANTHER" id="PTHR47089">
    <property type="entry name" value="ABC TRANSPORTER, PERMEASE PROTEIN"/>
    <property type="match status" value="1"/>
</dbReference>
<feature type="transmembrane region" description="Helical" evidence="6">
    <location>
        <begin position="104"/>
        <end position="121"/>
    </location>
</feature>
<keyword evidence="3 6" id="KW-0812">Transmembrane</keyword>
<accession>A0ABR9REU5</accession>
<dbReference type="EMBL" id="JADCKF010000016">
    <property type="protein sequence ID" value="MBE5057179.1"/>
    <property type="molecule type" value="Genomic_DNA"/>
</dbReference>
<evidence type="ECO:0000256" key="2">
    <source>
        <dbReference type="ARBA" id="ARBA00022475"/>
    </source>
</evidence>
<evidence type="ECO:0000256" key="3">
    <source>
        <dbReference type="ARBA" id="ARBA00022692"/>
    </source>
</evidence>
<protein>
    <submittedName>
        <fullName evidence="7">ABC transporter permease</fullName>
    </submittedName>
</protein>